<sequence>MATPQPSPDSSTRHFQSIDAVKIGAEVLSQILKREGREASTTSRRQLTDTKRKLRECRDRYRSEYSEIKARTTQVQQDITSLQERYEQYYDSVQSGDIEYVERTEQSLLQWFEEELADQNKEYKSLQSQLAVVQQSFIHGSQETRPPACVLAENLQSFGLFYNSTTSTMSLSTSWLNIFSELGVEDLGSLTADALHSTLQTISGKVRENREKCLGIEGNVNSLLKERERRLKDHEERVFELQQSIAMEEARIQRQQTSQHIPHRAFH</sequence>
<keyword evidence="3" id="KW-1185">Reference proteome</keyword>
<organism evidence="2 3">
    <name type="scientific">Crucibulum laeve</name>
    <dbReference type="NCBI Taxonomy" id="68775"/>
    <lineage>
        <taxon>Eukaryota</taxon>
        <taxon>Fungi</taxon>
        <taxon>Dikarya</taxon>
        <taxon>Basidiomycota</taxon>
        <taxon>Agaricomycotina</taxon>
        <taxon>Agaricomycetes</taxon>
        <taxon>Agaricomycetidae</taxon>
        <taxon>Agaricales</taxon>
        <taxon>Agaricineae</taxon>
        <taxon>Nidulariaceae</taxon>
        <taxon>Crucibulum</taxon>
    </lineage>
</organism>
<dbReference type="Proteomes" id="UP000308652">
    <property type="component" value="Unassembled WGS sequence"/>
</dbReference>
<evidence type="ECO:0000313" key="3">
    <source>
        <dbReference type="Proteomes" id="UP000308652"/>
    </source>
</evidence>
<accession>A0A5C3LZQ3</accession>
<feature type="coiled-coil region" evidence="1">
    <location>
        <begin position="109"/>
        <end position="136"/>
    </location>
</feature>
<proteinExistence type="predicted"/>
<evidence type="ECO:0000256" key="1">
    <source>
        <dbReference type="SAM" id="Coils"/>
    </source>
</evidence>
<name>A0A5C3LZQ3_9AGAR</name>
<dbReference type="AlphaFoldDB" id="A0A5C3LZQ3"/>
<gene>
    <name evidence="2" type="ORF">BDQ12DRAFT_135692</name>
</gene>
<feature type="coiled-coil region" evidence="1">
    <location>
        <begin position="224"/>
        <end position="251"/>
    </location>
</feature>
<keyword evidence="1" id="KW-0175">Coiled coil</keyword>
<protein>
    <submittedName>
        <fullName evidence="2">Uncharacterized protein</fullName>
    </submittedName>
</protein>
<evidence type="ECO:0000313" key="2">
    <source>
        <dbReference type="EMBL" id="TFK38047.1"/>
    </source>
</evidence>
<reference evidence="2 3" key="1">
    <citation type="journal article" date="2019" name="Nat. Ecol. Evol.">
        <title>Megaphylogeny resolves global patterns of mushroom evolution.</title>
        <authorList>
            <person name="Varga T."/>
            <person name="Krizsan K."/>
            <person name="Foldi C."/>
            <person name="Dima B."/>
            <person name="Sanchez-Garcia M."/>
            <person name="Sanchez-Ramirez S."/>
            <person name="Szollosi G.J."/>
            <person name="Szarkandi J.G."/>
            <person name="Papp V."/>
            <person name="Albert L."/>
            <person name="Andreopoulos W."/>
            <person name="Angelini C."/>
            <person name="Antonin V."/>
            <person name="Barry K.W."/>
            <person name="Bougher N.L."/>
            <person name="Buchanan P."/>
            <person name="Buyck B."/>
            <person name="Bense V."/>
            <person name="Catcheside P."/>
            <person name="Chovatia M."/>
            <person name="Cooper J."/>
            <person name="Damon W."/>
            <person name="Desjardin D."/>
            <person name="Finy P."/>
            <person name="Geml J."/>
            <person name="Haridas S."/>
            <person name="Hughes K."/>
            <person name="Justo A."/>
            <person name="Karasinski D."/>
            <person name="Kautmanova I."/>
            <person name="Kiss B."/>
            <person name="Kocsube S."/>
            <person name="Kotiranta H."/>
            <person name="LaButti K.M."/>
            <person name="Lechner B.E."/>
            <person name="Liimatainen K."/>
            <person name="Lipzen A."/>
            <person name="Lukacs Z."/>
            <person name="Mihaltcheva S."/>
            <person name="Morgado L.N."/>
            <person name="Niskanen T."/>
            <person name="Noordeloos M.E."/>
            <person name="Ohm R.A."/>
            <person name="Ortiz-Santana B."/>
            <person name="Ovrebo C."/>
            <person name="Racz N."/>
            <person name="Riley R."/>
            <person name="Savchenko A."/>
            <person name="Shiryaev A."/>
            <person name="Soop K."/>
            <person name="Spirin V."/>
            <person name="Szebenyi C."/>
            <person name="Tomsovsky M."/>
            <person name="Tulloss R.E."/>
            <person name="Uehling J."/>
            <person name="Grigoriev I.V."/>
            <person name="Vagvolgyi C."/>
            <person name="Papp T."/>
            <person name="Martin F.M."/>
            <person name="Miettinen O."/>
            <person name="Hibbett D.S."/>
            <person name="Nagy L.G."/>
        </authorList>
    </citation>
    <scope>NUCLEOTIDE SEQUENCE [LARGE SCALE GENOMIC DNA]</scope>
    <source>
        <strain evidence="2 3">CBS 166.37</strain>
    </source>
</reference>
<dbReference type="EMBL" id="ML213605">
    <property type="protein sequence ID" value="TFK38047.1"/>
    <property type="molecule type" value="Genomic_DNA"/>
</dbReference>